<gene>
    <name evidence="2" type="ORF">LZC94_25285</name>
</gene>
<proteinExistence type="predicted"/>
<keyword evidence="3" id="KW-1185">Reference proteome</keyword>
<evidence type="ECO:0000256" key="1">
    <source>
        <dbReference type="SAM" id="MobiDB-lite"/>
    </source>
</evidence>
<protein>
    <submittedName>
        <fullName evidence="2">Uncharacterized protein</fullName>
    </submittedName>
</protein>
<sequence length="659" mass="73736">MTGVVDPNPALPTAIHAPPSIYWKEWWDKKNQDTDSARQSDADRMPWQRTPTMTRTDAEFQRQLGIRGLHVSMFDWPLKPEHARAIWEFRANLGPSKVYVPASERANLPSEIARAHDDRATLAKTIGANKKTLASLKKKRSPTAAEQTQMTQLPSAIEADESRLAELDRTIRAYEEDNRVDRWMYEGDKPPTELMDELQNAQTDDYAKRLFHAFRPFVTREGAPNAINTYDLTFTFGTGFNVTTGLGNEMMRAMVNPPAALPDKERIALRCALTYLRKAGVYFAVAGSRLATRVAHVEKRGDTYIGWVLDDEDGQKKHPAIKGKRHNNSVALEAIRYRPRVLDAFVIAGAATALPDQEEASAEIRCALVDLQWQFFLAKYPSSEFRLNGLLKTQSLFTYLIHVRHFGSSYLPDYVITWAIARRLVTATVTYTENGTPMTTTKPLAFRASGVGDAELLIEEPPPPPAPPKKVSGKKAAVPEKKPEPGAPAPPPTPPKPVRTVSQFSLYPPSAEVDIQIGRLTFLYYMQSRGGRSSPWKTWVDLWDQFKKDLTAVDDVKTGLPDFPLRAKADVVAEAKTRIAAARGPTAKEPELQREAEAEVVKEHEIIDIPKEAADIVPGETLSAGPYVGLRKVDRAETPEVRRHWSLLRNVHVVTEKPK</sequence>
<organism evidence="2 3">
    <name type="scientific">Pendulispora albinea</name>
    <dbReference type="NCBI Taxonomy" id="2741071"/>
    <lineage>
        <taxon>Bacteria</taxon>
        <taxon>Pseudomonadati</taxon>
        <taxon>Myxococcota</taxon>
        <taxon>Myxococcia</taxon>
        <taxon>Myxococcales</taxon>
        <taxon>Sorangiineae</taxon>
        <taxon>Pendulisporaceae</taxon>
        <taxon>Pendulispora</taxon>
    </lineage>
</organism>
<dbReference type="RefSeq" id="WP_394820792.1">
    <property type="nucleotide sequence ID" value="NZ_CP089984.1"/>
</dbReference>
<accession>A0ABZ2LKA2</accession>
<dbReference type="Proteomes" id="UP001370348">
    <property type="component" value="Chromosome"/>
</dbReference>
<feature type="compositionally biased region" description="Pro residues" evidence="1">
    <location>
        <begin position="485"/>
        <end position="497"/>
    </location>
</feature>
<name>A0ABZ2LKA2_9BACT</name>
<reference evidence="2 3" key="1">
    <citation type="submission" date="2021-12" db="EMBL/GenBank/DDBJ databases">
        <title>Discovery of the Pendulisporaceae a myxobacterial family with distinct sporulation behavior and unique specialized metabolism.</title>
        <authorList>
            <person name="Garcia R."/>
            <person name="Popoff A."/>
            <person name="Bader C.D."/>
            <person name="Loehr J."/>
            <person name="Walesch S."/>
            <person name="Walt C."/>
            <person name="Boldt J."/>
            <person name="Bunk B."/>
            <person name="Haeckl F.J.F.P.J."/>
            <person name="Gunesch A.P."/>
            <person name="Birkelbach J."/>
            <person name="Nuebel U."/>
            <person name="Pietschmann T."/>
            <person name="Bach T."/>
            <person name="Mueller R."/>
        </authorList>
    </citation>
    <scope>NUCLEOTIDE SEQUENCE [LARGE SCALE GENOMIC DNA]</scope>
    <source>
        <strain evidence="2 3">MSr11954</strain>
    </source>
</reference>
<evidence type="ECO:0000313" key="3">
    <source>
        <dbReference type="Proteomes" id="UP001370348"/>
    </source>
</evidence>
<dbReference type="EMBL" id="CP089984">
    <property type="protein sequence ID" value="WXB11177.1"/>
    <property type="molecule type" value="Genomic_DNA"/>
</dbReference>
<feature type="region of interest" description="Disordered" evidence="1">
    <location>
        <begin position="456"/>
        <end position="502"/>
    </location>
</feature>
<evidence type="ECO:0000313" key="2">
    <source>
        <dbReference type="EMBL" id="WXB11177.1"/>
    </source>
</evidence>